<dbReference type="EMBL" id="CP003179">
    <property type="protein sequence ID" value="AEW04314.1"/>
    <property type="molecule type" value="Genomic_DNA"/>
</dbReference>
<feature type="transmembrane region" description="Helical" evidence="12">
    <location>
        <begin position="166"/>
        <end position="186"/>
    </location>
</feature>
<evidence type="ECO:0000256" key="9">
    <source>
        <dbReference type="ARBA" id="ARBA00023136"/>
    </source>
</evidence>
<dbReference type="HOGENOM" id="CLU_041525_3_0_9"/>
<evidence type="ECO:0000256" key="8">
    <source>
        <dbReference type="ARBA" id="ARBA00023133"/>
    </source>
</evidence>
<evidence type="ECO:0000256" key="5">
    <source>
        <dbReference type="ARBA" id="ARBA00022989"/>
    </source>
</evidence>
<accession>G8U181</accession>
<keyword evidence="4" id="KW-0479">Metal-binding</keyword>
<dbReference type="GO" id="GO:0046872">
    <property type="term" value="F:metal ion binding"/>
    <property type="evidence" value="ECO:0007669"/>
    <property type="project" value="UniProtKB-KW"/>
</dbReference>
<keyword evidence="14" id="KW-1185">Reference proteome</keyword>
<evidence type="ECO:0000256" key="7">
    <source>
        <dbReference type="ARBA" id="ARBA00023004"/>
    </source>
</evidence>
<evidence type="ECO:0000313" key="13">
    <source>
        <dbReference type="EMBL" id="AEW04314.1"/>
    </source>
</evidence>
<protein>
    <submittedName>
        <fullName evidence="13">Cytochrome oxidase assembly</fullName>
    </submittedName>
</protein>
<evidence type="ECO:0000256" key="2">
    <source>
        <dbReference type="ARBA" id="ARBA00022475"/>
    </source>
</evidence>
<feature type="transmembrane region" description="Helical" evidence="12">
    <location>
        <begin position="216"/>
        <end position="237"/>
    </location>
</feature>
<keyword evidence="5 12" id="KW-1133">Transmembrane helix</keyword>
<keyword evidence="9 12" id="KW-0472">Membrane</keyword>
<dbReference type="InterPro" id="IPR050450">
    <property type="entry name" value="COX15/CtaA_HemeA_synthase"/>
</dbReference>
<evidence type="ECO:0000256" key="6">
    <source>
        <dbReference type="ARBA" id="ARBA00023002"/>
    </source>
</evidence>
<dbReference type="PATRIC" id="fig|679936.5.peg.864"/>
<dbReference type="InterPro" id="IPR003780">
    <property type="entry name" value="COX15/CtaA_fam"/>
</dbReference>
<keyword evidence="8" id="KW-0350">Heme biosynthesis</keyword>
<keyword evidence="10" id="KW-1015">Disulfide bond</keyword>
<proteinExistence type="predicted"/>
<name>G8U181_SULAD</name>
<keyword evidence="2" id="KW-1003">Cell membrane</keyword>
<evidence type="ECO:0000313" key="14">
    <source>
        <dbReference type="Proteomes" id="UP000005439"/>
    </source>
</evidence>
<keyword evidence="3 12" id="KW-0812">Transmembrane</keyword>
<reference evidence="14" key="1">
    <citation type="submission" date="2011-12" db="EMBL/GenBank/DDBJ databases">
        <title>The complete genome of chromosome of Sulfobacillus acidophilus DSM 10332.</title>
        <authorList>
            <person name="Lucas S."/>
            <person name="Han J."/>
            <person name="Lapidus A."/>
            <person name="Bruce D."/>
            <person name="Goodwin L."/>
            <person name="Pitluck S."/>
            <person name="Peters L."/>
            <person name="Kyrpides N."/>
            <person name="Mavromatis K."/>
            <person name="Ivanova N."/>
            <person name="Mikhailova N."/>
            <person name="Chertkov O."/>
            <person name="Saunders E."/>
            <person name="Detter J.C."/>
            <person name="Tapia R."/>
            <person name="Han C."/>
            <person name="Land M."/>
            <person name="Hauser L."/>
            <person name="Markowitz V."/>
            <person name="Cheng J.-F."/>
            <person name="Hugenholtz P."/>
            <person name="Woyke T."/>
            <person name="Wu D."/>
            <person name="Pukall R."/>
            <person name="Gehrich-Schroeter G."/>
            <person name="Schneider S."/>
            <person name="Klenk H.-P."/>
            <person name="Eisen J.A."/>
        </authorList>
    </citation>
    <scope>NUCLEOTIDE SEQUENCE [LARGE SCALE GENOMIC DNA]</scope>
    <source>
        <strain evidence="14">ATCC 700253 / DSM 10332 / NAL</strain>
    </source>
</reference>
<organism evidence="13 14">
    <name type="scientific">Sulfobacillus acidophilus (strain ATCC 700253 / DSM 10332 / NAL)</name>
    <dbReference type="NCBI Taxonomy" id="679936"/>
    <lineage>
        <taxon>Bacteria</taxon>
        <taxon>Bacillati</taxon>
        <taxon>Bacillota</taxon>
        <taxon>Clostridia</taxon>
        <taxon>Eubacteriales</taxon>
        <taxon>Clostridiales Family XVII. Incertae Sedis</taxon>
        <taxon>Sulfobacillus</taxon>
    </lineage>
</organism>
<dbReference type="Pfam" id="PF02628">
    <property type="entry name" value="COX15-CtaA"/>
    <property type="match status" value="1"/>
</dbReference>
<dbReference type="GO" id="GO:0016020">
    <property type="term" value="C:membrane"/>
    <property type="evidence" value="ECO:0007669"/>
    <property type="project" value="UniProtKB-SubCell"/>
</dbReference>
<feature type="transmembrane region" description="Helical" evidence="12">
    <location>
        <begin position="7"/>
        <end position="27"/>
    </location>
</feature>
<feature type="transmembrane region" description="Helical" evidence="12">
    <location>
        <begin position="62"/>
        <end position="83"/>
    </location>
</feature>
<evidence type="ECO:0000256" key="3">
    <source>
        <dbReference type="ARBA" id="ARBA00022692"/>
    </source>
</evidence>
<gene>
    <name evidence="13" type="ordered locus">Sulac_0811</name>
</gene>
<feature type="transmembrane region" description="Helical" evidence="12">
    <location>
        <begin position="249"/>
        <end position="272"/>
    </location>
</feature>
<dbReference type="STRING" id="679936.Sulac_0811"/>
<feature type="transmembrane region" description="Helical" evidence="12">
    <location>
        <begin position="95"/>
        <end position="117"/>
    </location>
</feature>
<dbReference type="AlphaFoldDB" id="G8U181"/>
<evidence type="ECO:0000256" key="10">
    <source>
        <dbReference type="ARBA" id="ARBA00023157"/>
    </source>
</evidence>
<sequence>MRQSDRLLRGLAALGTLGMFLVNMVGFLDTQTNSAMGCGPDWPLCNGAVIPRFGNVHVLIEFLHRAIVGGFSLLTVIVVVWAWRRYRSSRPVKLFGALAVGFIVIQSLLGAAAVLWVNPTWVLALHLGFGMLSMIGMELLTVMLWWDPIEGKHIPVGQSASQLAGWFSFIWVYTFIAIYWGSYVAFRGAGAACPGWPLCGLNGWSLPTTGFEWLDAIHRLFALGLAILTVWVLVRLWRIRDRDRATMWGAWLMAVFVATQILTGANLVWSHIRTNPYLLHVGNLMVLFGIESYLTLVTWPDPKVQTDSQGDERPVPEGLSAHR</sequence>
<dbReference type="KEGG" id="sap:Sulac_0811"/>
<reference evidence="13 14" key="2">
    <citation type="journal article" date="2012" name="Stand. Genomic Sci.">
        <title>Complete genome sequence of the moderately thermophilic mineral-sulfide-oxidizing firmicute Sulfobacillus acidophilus type strain (NAL(T)).</title>
        <authorList>
            <person name="Anderson I."/>
            <person name="Chertkov O."/>
            <person name="Chen A."/>
            <person name="Saunders E."/>
            <person name="Lapidus A."/>
            <person name="Nolan M."/>
            <person name="Lucas S."/>
            <person name="Hammon N."/>
            <person name="Deshpande S."/>
            <person name="Cheng J.F."/>
            <person name="Han C."/>
            <person name="Tapia R."/>
            <person name="Goodwin L.A."/>
            <person name="Pitluck S."/>
            <person name="Liolios K."/>
            <person name="Pagani I."/>
            <person name="Ivanova N."/>
            <person name="Mikhailova N."/>
            <person name="Pati A."/>
            <person name="Palaniappan K."/>
            <person name="Land M."/>
            <person name="Pan C."/>
            <person name="Rohde M."/>
            <person name="Pukall R."/>
            <person name="Goker M."/>
            <person name="Detter J.C."/>
            <person name="Woyke T."/>
            <person name="Bristow J."/>
            <person name="Eisen J.A."/>
            <person name="Markowitz V."/>
            <person name="Hugenholtz P."/>
            <person name="Kyrpides N.C."/>
            <person name="Klenk H.P."/>
            <person name="Mavromatis K."/>
        </authorList>
    </citation>
    <scope>NUCLEOTIDE SEQUENCE [LARGE SCALE GENOMIC DNA]</scope>
    <source>
        <strain evidence="14">ATCC 700253 / DSM 10332 / NAL</strain>
    </source>
</reference>
<feature type="transmembrane region" description="Helical" evidence="12">
    <location>
        <begin position="278"/>
        <end position="299"/>
    </location>
</feature>
<evidence type="ECO:0000256" key="4">
    <source>
        <dbReference type="ARBA" id="ARBA00022723"/>
    </source>
</evidence>
<dbReference type="GO" id="GO:0016491">
    <property type="term" value="F:oxidoreductase activity"/>
    <property type="evidence" value="ECO:0007669"/>
    <property type="project" value="UniProtKB-KW"/>
</dbReference>
<feature type="transmembrane region" description="Helical" evidence="12">
    <location>
        <begin position="123"/>
        <end position="146"/>
    </location>
</feature>
<dbReference type="PANTHER" id="PTHR35457:SF1">
    <property type="entry name" value="HEME A SYNTHASE"/>
    <property type="match status" value="1"/>
</dbReference>
<keyword evidence="6" id="KW-0560">Oxidoreductase</keyword>
<comment type="pathway">
    <text evidence="11">Porphyrin-containing compound metabolism.</text>
</comment>
<evidence type="ECO:0000256" key="12">
    <source>
        <dbReference type="SAM" id="Phobius"/>
    </source>
</evidence>
<dbReference type="Proteomes" id="UP000005439">
    <property type="component" value="Chromosome"/>
</dbReference>
<dbReference type="GO" id="GO:0006784">
    <property type="term" value="P:heme A biosynthetic process"/>
    <property type="evidence" value="ECO:0007669"/>
    <property type="project" value="InterPro"/>
</dbReference>
<evidence type="ECO:0000256" key="1">
    <source>
        <dbReference type="ARBA" id="ARBA00004141"/>
    </source>
</evidence>
<dbReference type="PANTHER" id="PTHR35457">
    <property type="entry name" value="HEME A SYNTHASE"/>
    <property type="match status" value="1"/>
</dbReference>
<comment type="subcellular location">
    <subcellularLocation>
        <location evidence="1">Membrane</location>
        <topology evidence="1">Multi-pass membrane protein</topology>
    </subcellularLocation>
</comment>
<keyword evidence="7" id="KW-0408">Iron</keyword>
<evidence type="ECO:0000256" key="11">
    <source>
        <dbReference type="ARBA" id="ARBA00023444"/>
    </source>
</evidence>